<reference evidence="2" key="2">
    <citation type="journal article" date="2019" name="Genome Biol. Evol.">
        <title>Day and night: Metabolic profiles and evolutionary relationships of six axenic non-marine cyanobacteria.</title>
        <authorList>
            <person name="Will S.E."/>
            <person name="Henke P."/>
            <person name="Boedeker C."/>
            <person name="Huang S."/>
            <person name="Brinkmann H."/>
            <person name="Rohde M."/>
            <person name="Jarek M."/>
            <person name="Friedl T."/>
            <person name="Seufert S."/>
            <person name="Schumacher M."/>
            <person name="Overmann J."/>
            <person name="Neumann-Schaal M."/>
            <person name="Petersen J."/>
        </authorList>
    </citation>
    <scope>NUCLEOTIDE SEQUENCE [LARGE SCALE GENOMIC DNA]</scope>
    <source>
        <strain evidence="2">PCC 7102</strain>
    </source>
</reference>
<sequence>MKIWRFAVPLLIQTAFILSIPAQAVYTHITGKTVVLQTLPVDPYDLLRGYSQTLSYDISRQDNLKKLPGWDEVVKKAPGQDKKYAPIAQNTTIYLTLQEQKLSQQAAPSPWKPIRISTEKPTSLAPNQVAIKGFSQYNSVNYNLETYYLPEDQRDKINKDITQAQQVKPGQPQPFVVEAKVDTQGNAIPLSLWVKNRNYRF</sequence>
<dbReference type="RefSeq" id="WP_127084260.1">
    <property type="nucleotide sequence ID" value="NZ_RSCL01000016.1"/>
</dbReference>
<organism evidence="2 3">
    <name type="scientific">Dulcicalothrix desertica PCC 7102</name>
    <dbReference type="NCBI Taxonomy" id="232991"/>
    <lineage>
        <taxon>Bacteria</taxon>
        <taxon>Bacillati</taxon>
        <taxon>Cyanobacteriota</taxon>
        <taxon>Cyanophyceae</taxon>
        <taxon>Nostocales</taxon>
        <taxon>Calotrichaceae</taxon>
        <taxon>Dulcicalothrix</taxon>
    </lineage>
</organism>
<keyword evidence="1" id="KW-0732">Signal</keyword>
<evidence type="ECO:0000256" key="1">
    <source>
        <dbReference type="SAM" id="SignalP"/>
    </source>
</evidence>
<protein>
    <recommendedName>
        <fullName evidence="4">Membrane-anchored protein</fullName>
    </recommendedName>
</protein>
<name>A0A433V8Z6_9CYAN</name>
<dbReference type="Proteomes" id="UP000271624">
    <property type="component" value="Unassembled WGS sequence"/>
</dbReference>
<feature type="signal peptide" evidence="1">
    <location>
        <begin position="1"/>
        <end position="24"/>
    </location>
</feature>
<dbReference type="OrthoDB" id="4868247at2"/>
<accession>A0A433V8Z6</accession>
<proteinExistence type="predicted"/>
<evidence type="ECO:0000313" key="3">
    <source>
        <dbReference type="Proteomes" id="UP000271624"/>
    </source>
</evidence>
<keyword evidence="3" id="KW-1185">Reference proteome</keyword>
<gene>
    <name evidence="2" type="ORF">DSM106972_060420</name>
</gene>
<comment type="caution">
    <text evidence="2">The sequence shown here is derived from an EMBL/GenBank/DDBJ whole genome shotgun (WGS) entry which is preliminary data.</text>
</comment>
<dbReference type="InterPro" id="IPR025833">
    <property type="entry name" value="GDYXXLXY"/>
</dbReference>
<dbReference type="Pfam" id="PF14345">
    <property type="entry name" value="GDYXXLXY"/>
    <property type="match status" value="1"/>
</dbReference>
<dbReference type="EMBL" id="RSCL01000016">
    <property type="protein sequence ID" value="RUT02564.1"/>
    <property type="molecule type" value="Genomic_DNA"/>
</dbReference>
<evidence type="ECO:0008006" key="4">
    <source>
        <dbReference type="Google" id="ProtNLM"/>
    </source>
</evidence>
<dbReference type="AlphaFoldDB" id="A0A433V8Z6"/>
<feature type="chain" id="PRO_5030092510" description="Membrane-anchored protein" evidence="1">
    <location>
        <begin position="25"/>
        <end position="201"/>
    </location>
</feature>
<reference evidence="2" key="1">
    <citation type="submission" date="2018-12" db="EMBL/GenBank/DDBJ databases">
        <authorList>
            <person name="Will S."/>
            <person name="Neumann-Schaal M."/>
            <person name="Henke P."/>
        </authorList>
    </citation>
    <scope>NUCLEOTIDE SEQUENCE</scope>
    <source>
        <strain evidence="2">PCC 7102</strain>
    </source>
</reference>
<evidence type="ECO:0000313" key="2">
    <source>
        <dbReference type="EMBL" id="RUT02564.1"/>
    </source>
</evidence>